<dbReference type="InterPro" id="IPR052050">
    <property type="entry name" value="SecEffector_AnkRepeat"/>
</dbReference>
<sequence>MQQMQAIACAVNGEVDDETVQDPSRERAVDEDQTRFVGAGAAARLDQSIWGHCLSYLGPGRFLCSAISKKALAAYRMLFDQATTTISADLFATLPMARLALTGRNCIAWDHHRVEAMRALTDAPREVLEHVTPLMLNLLPSYLGAMYWRTLAERGRLGVLQWGAAAHGFRPSAEAAIAAVRGGRVDVLHWLHELAPWTVQTTHCLLKNAATCGQTGVVEWLFGKRGWRDGAAAACAAAAATGQLPALQLLRAHYGRWDHNTFSEAAANGRLEVMEWAMRARAPVAVDDAHRRAARYGARASLEWLEARFYGTPWDADVFACAAESGDVELLRWLCARGCPWDAHASRVAASNGRVPALEWLRAAAAPFALDVCDVAYGSREDAAFEWAGHVFDSPPALWAAADLATMRWLHAHGLTCDARAMAAALERADATATRWLLYAVGGAAWDHRACVAAAFAGDLASLAPLHAACRAAGGGSGSGSGHDEAVCAAAAAGGHARVLRWARAAGCAWDERVCAEARLNGHLDVLEWAAREGCPCGAAELQCLRALQTLS</sequence>
<evidence type="ECO:0008006" key="3">
    <source>
        <dbReference type="Google" id="ProtNLM"/>
    </source>
</evidence>
<dbReference type="Gene3D" id="1.25.40.20">
    <property type="entry name" value="Ankyrin repeat-containing domain"/>
    <property type="match status" value="1"/>
</dbReference>
<dbReference type="AlphaFoldDB" id="A0A835ZE15"/>
<dbReference type="InterPro" id="IPR036770">
    <property type="entry name" value="Ankyrin_rpt-contain_sf"/>
</dbReference>
<accession>A0A835ZE15</accession>
<gene>
    <name evidence="1" type="ORF">JKP88DRAFT_303960</name>
</gene>
<dbReference type="SUPFAM" id="SSF140860">
    <property type="entry name" value="Pseudo ankyrin repeat-like"/>
    <property type="match status" value="1"/>
</dbReference>
<organism evidence="1 2">
    <name type="scientific">Tribonema minus</name>
    <dbReference type="NCBI Taxonomy" id="303371"/>
    <lineage>
        <taxon>Eukaryota</taxon>
        <taxon>Sar</taxon>
        <taxon>Stramenopiles</taxon>
        <taxon>Ochrophyta</taxon>
        <taxon>PX clade</taxon>
        <taxon>Xanthophyceae</taxon>
        <taxon>Tribonematales</taxon>
        <taxon>Tribonemataceae</taxon>
        <taxon>Tribonema</taxon>
    </lineage>
</organism>
<evidence type="ECO:0000313" key="1">
    <source>
        <dbReference type="EMBL" id="KAG5188644.1"/>
    </source>
</evidence>
<dbReference type="PANTHER" id="PTHR46586:SF3">
    <property type="entry name" value="ANKYRIN REPEAT-CONTAINING PROTEIN"/>
    <property type="match status" value="1"/>
</dbReference>
<proteinExistence type="predicted"/>
<dbReference type="PANTHER" id="PTHR46586">
    <property type="entry name" value="ANKYRIN REPEAT-CONTAINING PROTEIN"/>
    <property type="match status" value="1"/>
</dbReference>
<evidence type="ECO:0000313" key="2">
    <source>
        <dbReference type="Proteomes" id="UP000664859"/>
    </source>
</evidence>
<reference evidence="1" key="1">
    <citation type="submission" date="2021-02" db="EMBL/GenBank/DDBJ databases">
        <title>First Annotated Genome of the Yellow-green Alga Tribonema minus.</title>
        <authorList>
            <person name="Mahan K.M."/>
        </authorList>
    </citation>
    <scope>NUCLEOTIDE SEQUENCE</scope>
    <source>
        <strain evidence="1">UTEX B ZZ1240</strain>
    </source>
</reference>
<keyword evidence="2" id="KW-1185">Reference proteome</keyword>
<dbReference type="Proteomes" id="UP000664859">
    <property type="component" value="Unassembled WGS sequence"/>
</dbReference>
<protein>
    <recommendedName>
        <fullName evidence="3">Ankyrin repeat domain containing protein</fullName>
    </recommendedName>
</protein>
<dbReference type="EMBL" id="JAFCMP010000067">
    <property type="protein sequence ID" value="KAG5188644.1"/>
    <property type="molecule type" value="Genomic_DNA"/>
</dbReference>
<comment type="caution">
    <text evidence="1">The sequence shown here is derived from an EMBL/GenBank/DDBJ whole genome shotgun (WGS) entry which is preliminary data.</text>
</comment>
<name>A0A835ZE15_9STRA</name>